<dbReference type="Gene3D" id="3.40.50.2300">
    <property type="match status" value="1"/>
</dbReference>
<evidence type="ECO:0000256" key="2">
    <source>
        <dbReference type="ARBA" id="ARBA00023015"/>
    </source>
</evidence>
<gene>
    <name evidence="10" type="ORF">WJX84_008244</name>
</gene>
<keyword evidence="11" id="KW-1185">Reference proteome</keyword>
<evidence type="ECO:0000256" key="5">
    <source>
        <dbReference type="ARBA" id="ARBA00023242"/>
    </source>
</evidence>
<dbReference type="InterPro" id="IPR009057">
    <property type="entry name" value="Homeodomain-like_sf"/>
</dbReference>
<evidence type="ECO:0000256" key="7">
    <source>
        <dbReference type="SAM" id="MobiDB-lite"/>
    </source>
</evidence>
<accession>A0AAW1SZJ3</accession>
<dbReference type="CDD" id="cd00156">
    <property type="entry name" value="REC"/>
    <property type="match status" value="1"/>
</dbReference>
<keyword evidence="4" id="KW-0804">Transcription</keyword>
<comment type="subcellular location">
    <subcellularLocation>
        <location evidence="1">Nucleus</location>
    </subcellularLocation>
</comment>
<dbReference type="GO" id="GO:0000160">
    <property type="term" value="P:phosphorelay signal transduction system"/>
    <property type="evidence" value="ECO:0007669"/>
    <property type="project" value="InterPro"/>
</dbReference>
<dbReference type="InterPro" id="IPR044825">
    <property type="entry name" value="GLK1/2-like"/>
</dbReference>
<feature type="region of interest" description="Disordered" evidence="7">
    <location>
        <begin position="273"/>
        <end position="305"/>
    </location>
</feature>
<evidence type="ECO:0000256" key="1">
    <source>
        <dbReference type="ARBA" id="ARBA00004123"/>
    </source>
</evidence>
<organism evidence="10 11">
    <name type="scientific">Apatococcus fuscideae</name>
    <dbReference type="NCBI Taxonomy" id="2026836"/>
    <lineage>
        <taxon>Eukaryota</taxon>
        <taxon>Viridiplantae</taxon>
        <taxon>Chlorophyta</taxon>
        <taxon>core chlorophytes</taxon>
        <taxon>Trebouxiophyceae</taxon>
        <taxon>Chlorellales</taxon>
        <taxon>Chlorellaceae</taxon>
        <taxon>Apatococcus</taxon>
    </lineage>
</organism>
<feature type="compositionally biased region" description="Low complexity" evidence="7">
    <location>
        <begin position="386"/>
        <end position="401"/>
    </location>
</feature>
<dbReference type="InterPro" id="IPR001789">
    <property type="entry name" value="Sig_transdc_resp-reg_receiver"/>
</dbReference>
<evidence type="ECO:0000259" key="9">
    <source>
        <dbReference type="PROSITE" id="PS51294"/>
    </source>
</evidence>
<dbReference type="PROSITE" id="PS50110">
    <property type="entry name" value="RESPONSE_REGULATORY"/>
    <property type="match status" value="1"/>
</dbReference>
<dbReference type="GO" id="GO:0000976">
    <property type="term" value="F:transcription cis-regulatory region binding"/>
    <property type="evidence" value="ECO:0007669"/>
    <property type="project" value="TreeGrafter"/>
</dbReference>
<dbReference type="SUPFAM" id="SSF52172">
    <property type="entry name" value="CheY-like"/>
    <property type="match status" value="1"/>
</dbReference>
<reference evidence="10 11" key="1">
    <citation type="journal article" date="2024" name="Nat. Commun.">
        <title>Phylogenomics reveals the evolutionary origins of lichenization in chlorophyte algae.</title>
        <authorList>
            <person name="Puginier C."/>
            <person name="Libourel C."/>
            <person name="Otte J."/>
            <person name="Skaloud P."/>
            <person name="Haon M."/>
            <person name="Grisel S."/>
            <person name="Petersen M."/>
            <person name="Berrin J.G."/>
            <person name="Delaux P.M."/>
            <person name="Dal Grande F."/>
            <person name="Keller J."/>
        </authorList>
    </citation>
    <scope>NUCLEOTIDE SEQUENCE [LARGE SCALE GENOMIC DNA]</scope>
    <source>
        <strain evidence="10 11">SAG 2523</strain>
    </source>
</reference>
<dbReference type="AlphaFoldDB" id="A0AAW1SZJ3"/>
<comment type="caution">
    <text evidence="6">Lacks conserved residue(s) required for the propagation of feature annotation.</text>
</comment>
<dbReference type="PANTHER" id="PTHR31312:SF1">
    <property type="entry name" value="TRANSCRIPTION ACTIVATOR GLK1"/>
    <property type="match status" value="1"/>
</dbReference>
<dbReference type="GO" id="GO:0003700">
    <property type="term" value="F:DNA-binding transcription factor activity"/>
    <property type="evidence" value="ECO:0007669"/>
    <property type="project" value="InterPro"/>
</dbReference>
<feature type="region of interest" description="Disordered" evidence="7">
    <location>
        <begin position="372"/>
        <end position="401"/>
    </location>
</feature>
<keyword evidence="2" id="KW-0805">Transcription regulation</keyword>
<dbReference type="GO" id="GO:0045893">
    <property type="term" value="P:positive regulation of DNA-templated transcription"/>
    <property type="evidence" value="ECO:0007669"/>
    <property type="project" value="InterPro"/>
</dbReference>
<dbReference type="PANTHER" id="PTHR31312">
    <property type="entry name" value="TRANSCRIPTION ACTIVATOR GLK1"/>
    <property type="match status" value="1"/>
</dbReference>
<protein>
    <submittedName>
        <fullName evidence="10">Uncharacterized protein</fullName>
    </submittedName>
</protein>
<evidence type="ECO:0000259" key="8">
    <source>
        <dbReference type="PROSITE" id="PS50110"/>
    </source>
</evidence>
<dbReference type="NCBIfam" id="TIGR01557">
    <property type="entry name" value="myb_SHAQKYF"/>
    <property type="match status" value="1"/>
</dbReference>
<evidence type="ECO:0000256" key="4">
    <source>
        <dbReference type="ARBA" id="ARBA00023163"/>
    </source>
</evidence>
<dbReference type="InterPro" id="IPR006447">
    <property type="entry name" value="Myb_dom_plants"/>
</dbReference>
<sequence length="503" mass="53567">MAGAKTKSQLRVLLAGHSSSDLRGAKEYLQGQGCEATVCLNHEQARKALLEDNFDVAVVEVRSTKSTRRKAHEVDGLKLLALENVRTPVAVATTVCNERSMVEAVELGAVDILRTPIASQQDRLATLWQHAVRKGKGRAAIAIKGGSHQEAGSFPAADAISEADACLEEFGGQSLLDGSQGAEDLLDGFLPGLFSPEHVGDIDWCLEEERQGSIPTPDTPDNLSYDRGLLLREDSTRDRISCLSAVPSDGSMDPSCLRAHSCASALVPSLESQPTMVPTGSMQGTMSSGVRDSDSLSTFESDCTDGDRASKKQKVEWTDDLHDRFVIAVETLGADSAVPSKILEIMGPVAAGLTRQNIASHLQKFRYSIKQSPGLSRKRSRGGSLGSCRSQNTSSGLPPLLPAPTAGSFMNGVPCWPGLTHHSYGHFASWPSNSLPFLPVPLPTAWCPTAQATLTAPREQVSSAIQEVLGKPQGLGPLGLQLDASSLLMQLDRAQPNAVNFAQ</sequence>
<feature type="domain" description="HTH myb-type" evidence="9">
    <location>
        <begin position="309"/>
        <end position="370"/>
    </location>
</feature>
<dbReference type="PROSITE" id="PS51294">
    <property type="entry name" value="HTH_MYB"/>
    <property type="match status" value="1"/>
</dbReference>
<feature type="compositionally biased region" description="Polar residues" evidence="7">
    <location>
        <begin position="273"/>
        <end position="301"/>
    </location>
</feature>
<evidence type="ECO:0000313" key="11">
    <source>
        <dbReference type="Proteomes" id="UP001485043"/>
    </source>
</evidence>
<dbReference type="EMBL" id="JALJOV010000579">
    <property type="protein sequence ID" value="KAK9862630.1"/>
    <property type="molecule type" value="Genomic_DNA"/>
</dbReference>
<dbReference type="SUPFAM" id="SSF46689">
    <property type="entry name" value="Homeodomain-like"/>
    <property type="match status" value="1"/>
</dbReference>
<dbReference type="InterPro" id="IPR011006">
    <property type="entry name" value="CheY-like_superfamily"/>
</dbReference>
<comment type="caution">
    <text evidence="10">The sequence shown here is derived from an EMBL/GenBank/DDBJ whole genome shotgun (WGS) entry which is preliminary data.</text>
</comment>
<dbReference type="InterPro" id="IPR017930">
    <property type="entry name" value="Myb_dom"/>
</dbReference>
<keyword evidence="3" id="KW-0238">DNA-binding</keyword>
<proteinExistence type="predicted"/>
<dbReference type="Gene3D" id="1.10.10.60">
    <property type="entry name" value="Homeodomain-like"/>
    <property type="match status" value="1"/>
</dbReference>
<dbReference type="GO" id="GO:0005634">
    <property type="term" value="C:nucleus"/>
    <property type="evidence" value="ECO:0007669"/>
    <property type="project" value="UniProtKB-SubCell"/>
</dbReference>
<feature type="domain" description="Response regulatory" evidence="8">
    <location>
        <begin position="11"/>
        <end position="130"/>
    </location>
</feature>
<name>A0AAW1SZJ3_9CHLO</name>
<dbReference type="FunFam" id="1.10.10.60:FF:000007">
    <property type="entry name" value="Two-component response regulator"/>
    <property type="match status" value="1"/>
</dbReference>
<evidence type="ECO:0000256" key="6">
    <source>
        <dbReference type="PROSITE-ProRule" id="PRU00169"/>
    </source>
</evidence>
<keyword evidence="5" id="KW-0539">Nucleus</keyword>
<evidence type="ECO:0000256" key="3">
    <source>
        <dbReference type="ARBA" id="ARBA00023125"/>
    </source>
</evidence>
<evidence type="ECO:0000313" key="10">
    <source>
        <dbReference type="EMBL" id="KAK9862630.1"/>
    </source>
</evidence>
<dbReference type="Proteomes" id="UP001485043">
    <property type="component" value="Unassembled WGS sequence"/>
</dbReference>